<dbReference type="SUPFAM" id="SSF48452">
    <property type="entry name" value="TPR-like"/>
    <property type="match status" value="1"/>
</dbReference>
<gene>
    <name evidence="4" type="ORF">ACFSRY_16975</name>
</gene>
<dbReference type="InterPro" id="IPR019734">
    <property type="entry name" value="TPR_rpt"/>
</dbReference>
<name>A0ABW5IS63_9BACT</name>
<protein>
    <submittedName>
        <fullName evidence="4">Tetratricopeptide repeat protein</fullName>
    </submittedName>
</protein>
<keyword evidence="2" id="KW-0732">Signal</keyword>
<keyword evidence="5" id="KW-1185">Reference proteome</keyword>
<feature type="chain" id="PRO_5046715701" evidence="2">
    <location>
        <begin position="23"/>
        <end position="238"/>
    </location>
</feature>
<evidence type="ECO:0000259" key="3">
    <source>
        <dbReference type="Pfam" id="PF23914"/>
    </source>
</evidence>
<sequence>MKRLFFAAVALLIATTAGFAQEQPQEQSLRVLPMFGNKTKTEEQQRKDEKFLSSCDKSFTNRQEASSFFMERGWEYYNEGQVDTAMYRFNLAWLLNPNNKDTYWAFGLISSARGNNQEAIGLYERALALEPKNSLLLADIASSYLDLYLQKPKKKNLKKAGNYLTDALAADPENAYALYKYSVTRYHNKKYAEAWEYLHKSRALDMRLIDYTFIAELVEKMPDPQGFFRSSDVVTEVK</sequence>
<dbReference type="Gene3D" id="1.25.40.10">
    <property type="entry name" value="Tetratricopeptide repeat domain"/>
    <property type="match status" value="2"/>
</dbReference>
<dbReference type="Proteomes" id="UP001597544">
    <property type="component" value="Unassembled WGS sequence"/>
</dbReference>
<feature type="repeat" description="TPR" evidence="1">
    <location>
        <begin position="66"/>
        <end position="99"/>
    </location>
</feature>
<evidence type="ECO:0000313" key="4">
    <source>
        <dbReference type="EMBL" id="MFD2515569.1"/>
    </source>
</evidence>
<dbReference type="EMBL" id="JBHULU010000021">
    <property type="protein sequence ID" value="MFD2515569.1"/>
    <property type="molecule type" value="Genomic_DNA"/>
</dbReference>
<organism evidence="4 5">
    <name type="scientific">Pontibacter locisalis</name>
    <dbReference type="NCBI Taxonomy" id="1719035"/>
    <lineage>
        <taxon>Bacteria</taxon>
        <taxon>Pseudomonadati</taxon>
        <taxon>Bacteroidota</taxon>
        <taxon>Cytophagia</taxon>
        <taxon>Cytophagales</taxon>
        <taxon>Hymenobacteraceae</taxon>
        <taxon>Pontibacter</taxon>
    </lineage>
</organism>
<dbReference type="InterPro" id="IPR011990">
    <property type="entry name" value="TPR-like_helical_dom_sf"/>
</dbReference>
<proteinExistence type="predicted"/>
<evidence type="ECO:0000256" key="1">
    <source>
        <dbReference type="PROSITE-ProRule" id="PRU00339"/>
    </source>
</evidence>
<feature type="repeat" description="TPR" evidence="1">
    <location>
        <begin position="100"/>
        <end position="133"/>
    </location>
</feature>
<evidence type="ECO:0000313" key="5">
    <source>
        <dbReference type="Proteomes" id="UP001597544"/>
    </source>
</evidence>
<evidence type="ECO:0000256" key="2">
    <source>
        <dbReference type="SAM" id="SignalP"/>
    </source>
</evidence>
<dbReference type="InterPro" id="IPR056413">
    <property type="entry name" value="TPR_CcmH_CycH"/>
</dbReference>
<accession>A0ABW5IS63</accession>
<comment type="caution">
    <text evidence="4">The sequence shown here is derived from an EMBL/GenBank/DDBJ whole genome shotgun (WGS) entry which is preliminary data.</text>
</comment>
<feature type="signal peptide" evidence="2">
    <location>
        <begin position="1"/>
        <end position="22"/>
    </location>
</feature>
<keyword evidence="1" id="KW-0802">TPR repeat</keyword>
<dbReference type="RefSeq" id="WP_377510562.1">
    <property type="nucleotide sequence ID" value="NZ_JBHULU010000021.1"/>
</dbReference>
<feature type="domain" description="Cytochrome c-type biogenesis protein H TPR" evidence="3">
    <location>
        <begin position="96"/>
        <end position="199"/>
    </location>
</feature>
<dbReference type="PROSITE" id="PS50005">
    <property type="entry name" value="TPR"/>
    <property type="match status" value="2"/>
</dbReference>
<dbReference type="Pfam" id="PF23914">
    <property type="entry name" value="TPR_CcmH_CycH"/>
    <property type="match status" value="1"/>
</dbReference>
<reference evidence="5" key="1">
    <citation type="journal article" date="2019" name="Int. J. Syst. Evol. Microbiol.">
        <title>The Global Catalogue of Microorganisms (GCM) 10K type strain sequencing project: providing services to taxonomists for standard genome sequencing and annotation.</title>
        <authorList>
            <consortium name="The Broad Institute Genomics Platform"/>
            <consortium name="The Broad Institute Genome Sequencing Center for Infectious Disease"/>
            <person name="Wu L."/>
            <person name="Ma J."/>
        </authorList>
    </citation>
    <scope>NUCLEOTIDE SEQUENCE [LARGE SCALE GENOMIC DNA]</scope>
    <source>
        <strain evidence="5">KCTC 42498</strain>
    </source>
</reference>